<feature type="domain" description="Polymerase beta nucleotidyltransferase" evidence="1">
    <location>
        <begin position="9"/>
        <end position="99"/>
    </location>
</feature>
<dbReference type="Proteomes" id="UP000176741">
    <property type="component" value="Unassembled WGS sequence"/>
</dbReference>
<organism evidence="2 3">
    <name type="scientific">Candidatus Woesebacteria bacterium RIFCSPHIGHO2_01_FULL_38_26b</name>
    <dbReference type="NCBI Taxonomy" id="1802491"/>
    <lineage>
        <taxon>Bacteria</taxon>
        <taxon>Candidatus Woeseibacteriota</taxon>
    </lineage>
</organism>
<dbReference type="Pfam" id="PF18765">
    <property type="entry name" value="Polbeta"/>
    <property type="match status" value="1"/>
</dbReference>
<sequence>MKLNSKIRKKITDYFSKKPEIEAVYLYGSQAKNVARSDSDIDLAALVNDKGNFSGFDIPQTRYAHELQRIIHKEIEVQNLEDVSIDFAHRVLSEGQLLVGLESKKRVEFEERILRVYFDMKPFFDEYVQSIHEIAKKGELNVRYF</sequence>
<dbReference type="NCBIfam" id="NF047752">
    <property type="entry name" value="MntA_antitoxin"/>
    <property type="match status" value="1"/>
</dbReference>
<dbReference type="InterPro" id="IPR052930">
    <property type="entry name" value="TA_antitoxin_MntA"/>
</dbReference>
<protein>
    <recommendedName>
        <fullName evidence="1">Polymerase beta nucleotidyltransferase domain-containing protein</fullName>
    </recommendedName>
</protein>
<dbReference type="InterPro" id="IPR043519">
    <property type="entry name" value="NT_sf"/>
</dbReference>
<dbReference type="AlphaFoldDB" id="A0A1F7XXR1"/>
<dbReference type="InterPro" id="IPR041633">
    <property type="entry name" value="Polbeta"/>
</dbReference>
<evidence type="ECO:0000313" key="3">
    <source>
        <dbReference type="Proteomes" id="UP000176741"/>
    </source>
</evidence>
<evidence type="ECO:0000313" key="2">
    <source>
        <dbReference type="EMBL" id="OGM19509.1"/>
    </source>
</evidence>
<name>A0A1F7XXR1_9BACT</name>
<gene>
    <name evidence="2" type="ORF">A2771_02665</name>
</gene>
<dbReference type="SUPFAM" id="SSF81301">
    <property type="entry name" value="Nucleotidyltransferase"/>
    <property type="match status" value="1"/>
</dbReference>
<proteinExistence type="predicted"/>
<evidence type="ECO:0000259" key="1">
    <source>
        <dbReference type="Pfam" id="PF18765"/>
    </source>
</evidence>
<accession>A0A1F7XXR1</accession>
<reference evidence="2 3" key="1">
    <citation type="journal article" date="2016" name="Nat. Commun.">
        <title>Thousands of microbial genomes shed light on interconnected biogeochemical processes in an aquifer system.</title>
        <authorList>
            <person name="Anantharaman K."/>
            <person name="Brown C.T."/>
            <person name="Hug L.A."/>
            <person name="Sharon I."/>
            <person name="Castelle C.J."/>
            <person name="Probst A.J."/>
            <person name="Thomas B.C."/>
            <person name="Singh A."/>
            <person name="Wilkins M.J."/>
            <person name="Karaoz U."/>
            <person name="Brodie E.L."/>
            <person name="Williams K.H."/>
            <person name="Hubbard S.S."/>
            <person name="Banfield J.F."/>
        </authorList>
    </citation>
    <scope>NUCLEOTIDE SEQUENCE [LARGE SCALE GENOMIC DNA]</scope>
</reference>
<dbReference type="PANTHER" id="PTHR43852:SF4">
    <property type="entry name" value="NUCLEOTIDYLTRANSFERASE"/>
    <property type="match status" value="1"/>
</dbReference>
<dbReference type="Gene3D" id="3.30.460.10">
    <property type="entry name" value="Beta Polymerase, domain 2"/>
    <property type="match status" value="1"/>
</dbReference>
<dbReference type="PANTHER" id="PTHR43852">
    <property type="entry name" value="NUCLEOTIDYLTRANSFERASE"/>
    <property type="match status" value="1"/>
</dbReference>
<comment type="caution">
    <text evidence="2">The sequence shown here is derived from an EMBL/GenBank/DDBJ whole genome shotgun (WGS) entry which is preliminary data.</text>
</comment>
<dbReference type="EMBL" id="MGGD01000066">
    <property type="protein sequence ID" value="OGM19509.1"/>
    <property type="molecule type" value="Genomic_DNA"/>
</dbReference>
<dbReference type="CDD" id="cd05403">
    <property type="entry name" value="NT_KNTase_like"/>
    <property type="match status" value="1"/>
</dbReference>